<feature type="compositionally biased region" description="Polar residues" evidence="3">
    <location>
        <begin position="840"/>
        <end position="861"/>
    </location>
</feature>
<comment type="caution">
    <text evidence="6">The sequence shown here is derived from an EMBL/GenBank/DDBJ whole genome shotgun (WGS) entry which is preliminary data.</text>
</comment>
<dbReference type="SMART" id="SM00485">
    <property type="entry name" value="XPGN"/>
    <property type="match status" value="1"/>
</dbReference>
<dbReference type="InterPro" id="IPR006084">
    <property type="entry name" value="XPG/Rad2"/>
</dbReference>
<evidence type="ECO:0000259" key="5">
    <source>
        <dbReference type="SMART" id="SM00485"/>
    </source>
</evidence>
<dbReference type="Gene3D" id="3.40.50.1010">
    <property type="entry name" value="5'-nuclease"/>
    <property type="match status" value="2"/>
</dbReference>
<feature type="compositionally biased region" description="Acidic residues" evidence="3">
    <location>
        <begin position="802"/>
        <end position="812"/>
    </location>
</feature>
<evidence type="ECO:0000259" key="4">
    <source>
        <dbReference type="SMART" id="SM00484"/>
    </source>
</evidence>
<dbReference type="Gene3D" id="1.10.150.20">
    <property type="entry name" value="5' to 3' exonuclease, C-terminal subdomain"/>
    <property type="match status" value="1"/>
</dbReference>
<reference evidence="7" key="1">
    <citation type="submission" date="2017-03" db="EMBL/GenBank/DDBJ databases">
        <title>Genomes of endolithic fungi from Antarctica.</title>
        <authorList>
            <person name="Coleine C."/>
            <person name="Masonjones S."/>
            <person name="Stajich J.E."/>
        </authorList>
    </citation>
    <scope>NUCLEOTIDE SEQUENCE [LARGE SCALE GENOMIC DNA]</scope>
    <source>
        <strain evidence="7">CCFEE 5527</strain>
    </source>
</reference>
<organism evidence="6 7">
    <name type="scientific">Cryoendolithus antarcticus</name>
    <dbReference type="NCBI Taxonomy" id="1507870"/>
    <lineage>
        <taxon>Eukaryota</taxon>
        <taxon>Fungi</taxon>
        <taxon>Dikarya</taxon>
        <taxon>Ascomycota</taxon>
        <taxon>Pezizomycotina</taxon>
        <taxon>Dothideomycetes</taxon>
        <taxon>Dothideomycetidae</taxon>
        <taxon>Cladosporiales</taxon>
        <taxon>Cladosporiaceae</taxon>
        <taxon>Cryoendolithus</taxon>
    </lineage>
</organism>
<evidence type="ECO:0000313" key="7">
    <source>
        <dbReference type="Proteomes" id="UP000192596"/>
    </source>
</evidence>
<feature type="domain" description="XPG N-terminal" evidence="5">
    <location>
        <begin position="1"/>
        <end position="94"/>
    </location>
</feature>
<feature type="compositionally biased region" description="Pro residues" evidence="3">
    <location>
        <begin position="819"/>
        <end position="830"/>
    </location>
</feature>
<accession>A0A1V8TFP1</accession>
<dbReference type="EMBL" id="NAJO01000009">
    <property type="protein sequence ID" value="OQO10061.1"/>
    <property type="molecule type" value="Genomic_DNA"/>
</dbReference>
<dbReference type="CDD" id="cd09906">
    <property type="entry name" value="H3TH_YEN1"/>
    <property type="match status" value="1"/>
</dbReference>
<dbReference type="InterPro" id="IPR006085">
    <property type="entry name" value="XPG_DNA_repair_N"/>
</dbReference>
<dbReference type="Proteomes" id="UP000192596">
    <property type="component" value="Unassembled WGS sequence"/>
</dbReference>
<dbReference type="PRINTS" id="PR00853">
    <property type="entry name" value="XPGRADSUPER"/>
</dbReference>
<keyword evidence="7" id="KW-1185">Reference proteome</keyword>
<dbReference type="InterPro" id="IPR041177">
    <property type="entry name" value="GEN1_C"/>
</dbReference>
<dbReference type="FunFam" id="3.40.50.1010:FF:000037">
    <property type="entry name" value="Rad2-like endonuclease, putative (AFU_orthologue AFUA_3G13260)"/>
    <property type="match status" value="1"/>
</dbReference>
<dbReference type="InParanoid" id="A0A1V8TFP1"/>
<feature type="region of interest" description="Disordered" evidence="3">
    <location>
        <begin position="419"/>
        <end position="445"/>
    </location>
</feature>
<evidence type="ECO:0000256" key="3">
    <source>
        <dbReference type="SAM" id="MobiDB-lite"/>
    </source>
</evidence>
<dbReference type="SMART" id="SM00484">
    <property type="entry name" value="XPGI"/>
    <property type="match status" value="1"/>
</dbReference>
<dbReference type="InterPro" id="IPR006086">
    <property type="entry name" value="XPG-I_dom"/>
</dbReference>
<sequence length="937" mass="102257">MGIAGILKELGPGSRTSLAALSLAHYRQHHRPLRLAIDVSIWLFQILAASGGSNPALRTFYYRLLRLLSLNIHPLFVFDGPNKPAWKRGKRVGGPGVRVANVPEFLAKQLLKQFGFPAHVAPGEAEAECALLQREGIVDAIMSDDVDTLMFGASLTLRNWTPESSSKVPTHVNVYRSDETLEKSGLDREGMILVALMSGGDYVPEGIPGAGPKLACDAARAGFGRDLCALKGSDKAGLVAWRERLQYEVTTNESKLFSRRKTGFVVPADFPSREVLGYYTHPCVSPASKLDQLRETLRWDAIIDYPALRSFAGDAFDWRCVSGAQKFIRNLAPAILVRNLRLSCDPTSSQSENEMEKVIRAIHGKRTHSSTDSNLELRISFVPSSLVPIDLSVEPPDDAIIQAGPGAEEDDVGGFPFASTPVETSDSEAAPTSPTKKTRQMKPYDPDAPEKLWILRDWLALGAPGLVEEYESVPKGAKAFFEKKAKAKAAAGAKAPAKRGKARMEESGMEENALLRHVRVTKPGVTRAKDVVDQVDLSGPVVSAGPTLDYNPSAFVLPSSQAFFPRPRPLSGSATDMPLVQPARPFAPFSAAVRQPRADLQRTPKGRKRRTPDLTTPRPEGKAAITGYFGPTPTKPASRDGRREKEVVDLLSSSPSKTPAQPAQLQAVKVTPPLRRLFVRDERSAVPEPYPDERDAEPVTARKAIMTSDEIETLDLALPSTVTKRRRKGLLRRWETAPVSSHDAATDINKRLDDLLRHNDSMIHETVQTRSGVTVVDLESVASMPTPPAEELPDAELGMVAEDNDGSDDELPDLFLPSQRPPLLPPPPTRHSPRLRPPNRTHSASTSAMQPLPQSTRFDSTSAVDLPKITASVQQSKHIRAKTKFILRESLPGTWKEVEAEMLDLAGPAAAKGRAGRGGRGRMWRESGVEILDLTSP</sequence>
<dbReference type="STRING" id="1507870.A0A1V8TFP1"/>
<dbReference type="CDD" id="cd09870">
    <property type="entry name" value="PIN_YEN1"/>
    <property type="match status" value="1"/>
</dbReference>
<keyword evidence="1" id="KW-0540">Nuclease</keyword>
<evidence type="ECO:0000313" key="6">
    <source>
        <dbReference type="EMBL" id="OQO10061.1"/>
    </source>
</evidence>
<evidence type="ECO:0008006" key="8">
    <source>
        <dbReference type="Google" id="ProtNLM"/>
    </source>
</evidence>
<dbReference type="SUPFAM" id="SSF47807">
    <property type="entry name" value="5' to 3' exonuclease, C-terminal subdomain"/>
    <property type="match status" value="1"/>
</dbReference>
<name>A0A1V8TFP1_9PEZI</name>
<dbReference type="Pfam" id="PF18380">
    <property type="entry name" value="GEN1_C"/>
    <property type="match status" value="1"/>
</dbReference>
<evidence type="ECO:0000256" key="1">
    <source>
        <dbReference type="ARBA" id="ARBA00022722"/>
    </source>
</evidence>
<dbReference type="GO" id="GO:0008821">
    <property type="term" value="F:crossover junction DNA endonuclease activity"/>
    <property type="evidence" value="ECO:0007669"/>
    <property type="project" value="InterPro"/>
</dbReference>
<dbReference type="InterPro" id="IPR036279">
    <property type="entry name" value="5-3_exonuclease_C_sf"/>
</dbReference>
<feature type="domain" description="XPG-I" evidence="4">
    <location>
        <begin position="112"/>
        <end position="186"/>
    </location>
</feature>
<dbReference type="GO" id="GO:0006281">
    <property type="term" value="P:DNA repair"/>
    <property type="evidence" value="ECO:0007669"/>
    <property type="project" value="UniProtKB-ARBA"/>
</dbReference>
<feature type="compositionally biased region" description="Basic and acidic residues" evidence="3">
    <location>
        <begin position="637"/>
        <end position="647"/>
    </location>
</feature>
<dbReference type="Pfam" id="PF00867">
    <property type="entry name" value="XPG_I"/>
    <property type="match status" value="1"/>
</dbReference>
<dbReference type="PANTHER" id="PTHR11081">
    <property type="entry name" value="FLAP ENDONUCLEASE FAMILY MEMBER"/>
    <property type="match status" value="1"/>
</dbReference>
<dbReference type="AlphaFoldDB" id="A0A1V8TFP1"/>
<dbReference type="Pfam" id="PF00752">
    <property type="entry name" value="XPG_N"/>
    <property type="match status" value="1"/>
</dbReference>
<proteinExistence type="predicted"/>
<gene>
    <name evidence="6" type="ORF">B0A48_04417</name>
</gene>
<dbReference type="SUPFAM" id="SSF88723">
    <property type="entry name" value="PIN domain-like"/>
    <property type="match status" value="1"/>
</dbReference>
<evidence type="ECO:0000256" key="2">
    <source>
        <dbReference type="ARBA" id="ARBA00022801"/>
    </source>
</evidence>
<dbReference type="OrthoDB" id="2959108at2759"/>
<keyword evidence="2" id="KW-0378">Hydrolase</keyword>
<feature type="region of interest" description="Disordered" evidence="3">
    <location>
        <begin position="800"/>
        <end position="861"/>
    </location>
</feature>
<dbReference type="PANTHER" id="PTHR11081:SF75">
    <property type="entry name" value="ENDONUCLEASE, PUTATIVE (AFU_ORTHOLOGUE AFUA_3G13260)-RELATED"/>
    <property type="match status" value="1"/>
</dbReference>
<feature type="region of interest" description="Disordered" evidence="3">
    <location>
        <begin position="589"/>
        <end position="647"/>
    </location>
</feature>
<protein>
    <recommendedName>
        <fullName evidence="8">XPG-I domain-containing protein</fullName>
    </recommendedName>
</protein>
<dbReference type="InterPro" id="IPR029060">
    <property type="entry name" value="PIN-like_dom_sf"/>
</dbReference>
<dbReference type="InterPro" id="IPR037316">
    <property type="entry name" value="Yen1_H3TH"/>
</dbReference>
<dbReference type="GO" id="GO:0017108">
    <property type="term" value="F:5'-flap endonuclease activity"/>
    <property type="evidence" value="ECO:0007669"/>
    <property type="project" value="TreeGrafter"/>
</dbReference>